<organism evidence="1 2">
    <name type="scientific">Lactobacillus jensenii</name>
    <dbReference type="NCBI Taxonomy" id="109790"/>
    <lineage>
        <taxon>Bacteria</taxon>
        <taxon>Bacillati</taxon>
        <taxon>Bacillota</taxon>
        <taxon>Bacilli</taxon>
        <taxon>Lactobacillales</taxon>
        <taxon>Lactobacillaceae</taxon>
        <taxon>Lactobacillus</taxon>
    </lineage>
</organism>
<comment type="caution">
    <text evidence="1">The sequence shown here is derived from an EMBL/GenBank/DDBJ whole genome shotgun (WGS) entry which is preliminary data.</text>
</comment>
<evidence type="ECO:0000313" key="2">
    <source>
        <dbReference type="Proteomes" id="UP000327236"/>
    </source>
</evidence>
<dbReference type="AlphaFoldDB" id="A0A5N1ICG5"/>
<dbReference type="OrthoDB" id="9880419at2"/>
<dbReference type="Proteomes" id="UP000327236">
    <property type="component" value="Unassembled WGS sequence"/>
</dbReference>
<gene>
    <name evidence="1" type="ORF">F6H94_04175</name>
</gene>
<protein>
    <submittedName>
        <fullName evidence="1">Uncharacterized protein</fullName>
    </submittedName>
</protein>
<proteinExistence type="predicted"/>
<evidence type="ECO:0000313" key="1">
    <source>
        <dbReference type="EMBL" id="KAA9322959.1"/>
    </source>
</evidence>
<accession>A0A5N1ICG5</accession>
<sequence>MSSLIDLSTGKVCFVLKIQKIYTFTEVKVLNEVISDMMIDTWNNYSIAGMKVKDFIVYTNTLKDCLRDGKALFDKDFTIADIDTVDSVLRLLIKYNDTVDSVANAHPKGFEVEKQPIHEATELDLFDLFPEHK</sequence>
<reference evidence="1 2" key="1">
    <citation type="submission" date="2019-09" db="EMBL/GenBank/DDBJ databases">
        <title>Draft genome sequence assemblies of isolates from the urinary tract.</title>
        <authorList>
            <person name="Mores C.R."/>
            <person name="Putonti C."/>
            <person name="Wolfe A.J."/>
        </authorList>
    </citation>
    <scope>NUCLEOTIDE SEQUENCE [LARGE SCALE GENOMIC DNA]</scope>
    <source>
        <strain evidence="1 2">UMB246</strain>
    </source>
</reference>
<dbReference type="EMBL" id="VYWW01000013">
    <property type="protein sequence ID" value="KAA9322959.1"/>
    <property type="molecule type" value="Genomic_DNA"/>
</dbReference>
<name>A0A5N1ICG5_LACJE</name>